<sequence>MSAVRNDWTADELDAFPEDHVRREVLDGVFRTSRSLPSSHQALTALLAVELTRSCPEHLLVTHANELVLSPRRRITSDVLAVNFSAAQPDTNKFHPADTALVVEVVSDGSEHIDSVIKPAYCAEAGIPFYWLVETKDGITVSVYELNRDEKIYEPLETFSGDDTIVLDRPWRIEIPLSSVRPRNL</sequence>
<keyword evidence="2" id="KW-0255">Endonuclease</keyword>
<dbReference type="InterPro" id="IPR011335">
    <property type="entry name" value="Restrct_endonuc-II-like"/>
</dbReference>
<dbReference type="SUPFAM" id="SSF52980">
    <property type="entry name" value="Restriction endonuclease-like"/>
    <property type="match status" value="1"/>
</dbReference>
<keyword evidence="2" id="KW-0540">Nuclease</keyword>
<name>A0ABT0Y7B9_9ACTN</name>
<dbReference type="Proteomes" id="UP001523216">
    <property type="component" value="Unassembled WGS sequence"/>
</dbReference>
<reference evidence="2 3" key="1">
    <citation type="submission" date="2022-06" db="EMBL/GenBank/DDBJ databases">
        <title>Actinoplanes abujensis sp. nov., isolated from Nigerian arid soil.</title>
        <authorList>
            <person name="Ding P."/>
        </authorList>
    </citation>
    <scope>NUCLEOTIDE SEQUENCE [LARGE SCALE GENOMIC DNA]</scope>
    <source>
        <strain evidence="3">TRM88002</strain>
    </source>
</reference>
<evidence type="ECO:0000313" key="3">
    <source>
        <dbReference type="Proteomes" id="UP001523216"/>
    </source>
</evidence>
<dbReference type="Gene3D" id="3.90.1570.10">
    <property type="entry name" value="tt1808, chain A"/>
    <property type="match status" value="1"/>
</dbReference>
<dbReference type="RefSeq" id="WP_251801652.1">
    <property type="nucleotide sequence ID" value="NZ_JAMQOL010000044.1"/>
</dbReference>
<proteinExistence type="predicted"/>
<dbReference type="GO" id="GO:0004519">
    <property type="term" value="F:endonuclease activity"/>
    <property type="evidence" value="ECO:0007669"/>
    <property type="project" value="UniProtKB-KW"/>
</dbReference>
<organism evidence="2 3">
    <name type="scientific">Paractinoplanes hotanensis</name>
    <dbReference type="NCBI Taxonomy" id="2906497"/>
    <lineage>
        <taxon>Bacteria</taxon>
        <taxon>Bacillati</taxon>
        <taxon>Actinomycetota</taxon>
        <taxon>Actinomycetes</taxon>
        <taxon>Micromonosporales</taxon>
        <taxon>Micromonosporaceae</taxon>
        <taxon>Paractinoplanes</taxon>
    </lineage>
</organism>
<accession>A0ABT0Y7B9</accession>
<dbReference type="InterPro" id="IPR012296">
    <property type="entry name" value="Nuclease_put_TT1808"/>
</dbReference>
<dbReference type="Pfam" id="PF05685">
    <property type="entry name" value="Uma2"/>
    <property type="match status" value="1"/>
</dbReference>
<dbReference type="CDD" id="cd06260">
    <property type="entry name" value="DUF820-like"/>
    <property type="match status" value="1"/>
</dbReference>
<comment type="caution">
    <text evidence="2">The sequence shown here is derived from an EMBL/GenBank/DDBJ whole genome shotgun (WGS) entry which is preliminary data.</text>
</comment>
<feature type="domain" description="Putative restriction endonuclease" evidence="1">
    <location>
        <begin position="11"/>
        <end position="169"/>
    </location>
</feature>
<gene>
    <name evidence="2" type="ORF">LXN57_30630</name>
</gene>
<dbReference type="InterPro" id="IPR008538">
    <property type="entry name" value="Uma2"/>
</dbReference>
<dbReference type="EMBL" id="JAMQOL010000044">
    <property type="protein sequence ID" value="MCM4081931.1"/>
    <property type="molecule type" value="Genomic_DNA"/>
</dbReference>
<keyword evidence="2" id="KW-0378">Hydrolase</keyword>
<dbReference type="PANTHER" id="PTHR34107:SF4">
    <property type="entry name" value="SLL1222 PROTEIN"/>
    <property type="match status" value="1"/>
</dbReference>
<dbReference type="PANTHER" id="PTHR34107">
    <property type="entry name" value="SLL0198 PROTEIN-RELATED"/>
    <property type="match status" value="1"/>
</dbReference>
<evidence type="ECO:0000313" key="2">
    <source>
        <dbReference type="EMBL" id="MCM4081931.1"/>
    </source>
</evidence>
<protein>
    <submittedName>
        <fullName evidence="2">Uma2 family endonuclease</fullName>
    </submittedName>
</protein>
<keyword evidence="3" id="KW-1185">Reference proteome</keyword>
<evidence type="ECO:0000259" key="1">
    <source>
        <dbReference type="Pfam" id="PF05685"/>
    </source>
</evidence>